<feature type="non-terminal residue" evidence="7">
    <location>
        <position position="308"/>
    </location>
</feature>
<keyword evidence="5" id="KW-0547">Nucleotide-binding</keyword>
<reference evidence="7" key="1">
    <citation type="submission" date="2013-08" db="EMBL/GenBank/DDBJ databases">
        <authorList>
            <person name="Mendez C."/>
            <person name="Richter M."/>
            <person name="Ferrer M."/>
            <person name="Sanchez J."/>
        </authorList>
    </citation>
    <scope>NUCLEOTIDE SEQUENCE</scope>
</reference>
<reference evidence="7" key="2">
    <citation type="journal article" date="2014" name="ISME J.">
        <title>Microbial stratification in low pH oxic and suboxic macroscopic growths along an acid mine drainage.</title>
        <authorList>
            <person name="Mendez-Garcia C."/>
            <person name="Mesa V."/>
            <person name="Sprenger R.R."/>
            <person name="Richter M."/>
            <person name="Diez M.S."/>
            <person name="Solano J."/>
            <person name="Bargiela R."/>
            <person name="Golyshina O.V."/>
            <person name="Manteca A."/>
            <person name="Ramos J.L."/>
            <person name="Gallego J.R."/>
            <person name="Llorente I."/>
            <person name="Martins Dos Santos V.A."/>
            <person name="Jensen O.N."/>
            <person name="Pelaez A.I."/>
            <person name="Sanchez J."/>
            <person name="Ferrer M."/>
        </authorList>
    </citation>
    <scope>NUCLEOTIDE SEQUENCE</scope>
</reference>
<organism evidence="7">
    <name type="scientific">mine drainage metagenome</name>
    <dbReference type="NCBI Taxonomy" id="410659"/>
    <lineage>
        <taxon>unclassified sequences</taxon>
        <taxon>metagenomes</taxon>
        <taxon>ecological metagenomes</taxon>
    </lineage>
</organism>
<dbReference type="PROSITE" id="PS00722">
    <property type="entry name" value="FTHFS_2"/>
    <property type="match status" value="1"/>
</dbReference>
<dbReference type="GO" id="GO:0005524">
    <property type="term" value="F:ATP binding"/>
    <property type="evidence" value="ECO:0007669"/>
    <property type="project" value="UniProtKB-KW"/>
</dbReference>
<dbReference type="UniPathway" id="UPA00193"/>
<name>T1AV55_9ZZZZ</name>
<keyword evidence="3" id="KW-0554">One-carbon metabolism</keyword>
<evidence type="ECO:0000256" key="4">
    <source>
        <dbReference type="ARBA" id="ARBA00022598"/>
    </source>
</evidence>
<evidence type="ECO:0000256" key="3">
    <source>
        <dbReference type="ARBA" id="ARBA00022563"/>
    </source>
</evidence>
<dbReference type="InterPro" id="IPR000559">
    <property type="entry name" value="Formate_THF_ligase"/>
</dbReference>
<proteinExistence type="predicted"/>
<evidence type="ECO:0000256" key="1">
    <source>
        <dbReference type="ARBA" id="ARBA00004777"/>
    </source>
</evidence>
<evidence type="ECO:0000313" key="7">
    <source>
        <dbReference type="EMBL" id="EQD60213.1"/>
    </source>
</evidence>
<comment type="caution">
    <text evidence="7">The sequence shown here is derived from an EMBL/GenBank/DDBJ whole genome shotgun (WGS) entry which is preliminary data.</text>
</comment>
<evidence type="ECO:0000256" key="2">
    <source>
        <dbReference type="ARBA" id="ARBA00012295"/>
    </source>
</evidence>
<dbReference type="EC" id="6.3.4.3" evidence="2"/>
<gene>
    <name evidence="7" type="ORF">B2A_03767</name>
</gene>
<comment type="pathway">
    <text evidence="1">One-carbon metabolism; tetrahydrofolate interconversion.</text>
</comment>
<keyword evidence="4 7" id="KW-0436">Ligase</keyword>
<dbReference type="InterPro" id="IPR020628">
    <property type="entry name" value="Formate_THF_ligase_CS"/>
</dbReference>
<dbReference type="InterPro" id="IPR027417">
    <property type="entry name" value="P-loop_NTPase"/>
</dbReference>
<dbReference type="AlphaFoldDB" id="T1AV55"/>
<dbReference type="GO" id="GO:0004329">
    <property type="term" value="F:formate-tetrahydrofolate ligase activity"/>
    <property type="evidence" value="ECO:0007669"/>
    <property type="project" value="UniProtKB-EC"/>
</dbReference>
<dbReference type="EMBL" id="AUZZ01002510">
    <property type="protein sequence ID" value="EQD60213.1"/>
    <property type="molecule type" value="Genomic_DNA"/>
</dbReference>
<dbReference type="GO" id="GO:0035999">
    <property type="term" value="P:tetrahydrofolate interconversion"/>
    <property type="evidence" value="ECO:0007669"/>
    <property type="project" value="UniProtKB-UniPathway"/>
</dbReference>
<accession>T1AV55</accession>
<dbReference type="Gene3D" id="3.10.410.10">
    <property type="entry name" value="Formyltetrahydrofolate synthetase, domain 3"/>
    <property type="match status" value="1"/>
</dbReference>
<dbReference type="Gene3D" id="3.40.50.300">
    <property type="entry name" value="P-loop containing nucleotide triphosphate hydrolases"/>
    <property type="match status" value="1"/>
</dbReference>
<evidence type="ECO:0000256" key="5">
    <source>
        <dbReference type="ARBA" id="ARBA00022741"/>
    </source>
</evidence>
<dbReference type="Pfam" id="PF01268">
    <property type="entry name" value="FTHFS"/>
    <property type="match status" value="1"/>
</dbReference>
<keyword evidence="6" id="KW-0067">ATP-binding</keyword>
<dbReference type="SUPFAM" id="SSF52540">
    <property type="entry name" value="P-loop containing nucleoside triphosphate hydrolases"/>
    <property type="match status" value="1"/>
</dbReference>
<feature type="non-terminal residue" evidence="7">
    <location>
        <position position="1"/>
    </location>
</feature>
<protein>
    <recommendedName>
        <fullName evidence="2">formate--tetrahydrofolate ligase</fullName>
        <ecNumber evidence="2">6.3.4.3</ecNumber>
    </recommendedName>
</protein>
<evidence type="ECO:0000256" key="6">
    <source>
        <dbReference type="ARBA" id="ARBA00022840"/>
    </source>
</evidence>
<sequence length="308" mass="32234">AAASEVMAILALARDHADLKERLGRILVAERTDGLPVRATDLRAAGAMTALLRDALEPNLVQTAEGTPAIVHAGPFGNIAHGTCSRLAIELGLATSDYCVVEAGFSTELGAEKFVDIVTPVLGHDVDAGVLVVTLRALRYHGGASDEASFRPDLAAVDRGLANVEQHLANLSTLGIPAVVALNRFPDDSPEEIDRLRRFVEDRGVGLVDSRAFAEGGAGSVALAEAVEGLAALGRHSRPLSPPGTGPAEQVRAIVTRLYGGRDIAPTDEARRDLDEIARLGELAGPVCVAKTPLSLSEDPHRLGRPQG</sequence>